<dbReference type="EMBL" id="BMQD01000012">
    <property type="protein sequence ID" value="GGK76612.1"/>
    <property type="molecule type" value="Genomic_DNA"/>
</dbReference>
<gene>
    <name evidence="3" type="ORF">GCM10010126_39830</name>
</gene>
<evidence type="ECO:0000313" key="4">
    <source>
        <dbReference type="Proteomes" id="UP000627984"/>
    </source>
</evidence>
<dbReference type="AlphaFoldDB" id="A0AA37F5L0"/>
<protein>
    <recommendedName>
        <fullName evidence="2">YCII-related domain-containing protein</fullName>
    </recommendedName>
</protein>
<evidence type="ECO:0000313" key="3">
    <source>
        <dbReference type="EMBL" id="GGK76612.1"/>
    </source>
</evidence>
<name>A0AA37F5L0_9ACTN</name>
<dbReference type="SUPFAM" id="SSF54909">
    <property type="entry name" value="Dimeric alpha+beta barrel"/>
    <property type="match status" value="1"/>
</dbReference>
<reference evidence="3" key="2">
    <citation type="submission" date="2022-09" db="EMBL/GenBank/DDBJ databases">
        <authorList>
            <person name="Sun Q."/>
            <person name="Ohkuma M."/>
        </authorList>
    </citation>
    <scope>NUCLEOTIDE SEQUENCE</scope>
    <source>
        <strain evidence="3">JCM 3093</strain>
    </source>
</reference>
<organism evidence="3 4">
    <name type="scientific">Planomonospora parontospora</name>
    <dbReference type="NCBI Taxonomy" id="58119"/>
    <lineage>
        <taxon>Bacteria</taxon>
        <taxon>Bacillati</taxon>
        <taxon>Actinomycetota</taxon>
        <taxon>Actinomycetes</taxon>
        <taxon>Streptosporangiales</taxon>
        <taxon>Streptosporangiaceae</taxon>
        <taxon>Planomonospora</taxon>
    </lineage>
</organism>
<dbReference type="Pfam" id="PF03795">
    <property type="entry name" value="YCII"/>
    <property type="match status" value="1"/>
</dbReference>
<evidence type="ECO:0000259" key="2">
    <source>
        <dbReference type="Pfam" id="PF03795"/>
    </source>
</evidence>
<feature type="domain" description="YCII-related" evidence="2">
    <location>
        <begin position="55"/>
        <end position="112"/>
    </location>
</feature>
<dbReference type="InterPro" id="IPR011008">
    <property type="entry name" value="Dimeric_a/b-barrel"/>
</dbReference>
<dbReference type="PANTHER" id="PTHR35174:SF3">
    <property type="entry name" value="BLL7171 PROTEIN"/>
    <property type="match status" value="1"/>
</dbReference>
<comment type="similarity">
    <text evidence="1">Belongs to the YciI family.</text>
</comment>
<dbReference type="InterPro" id="IPR005545">
    <property type="entry name" value="YCII"/>
</dbReference>
<dbReference type="Gene3D" id="3.30.70.1060">
    <property type="entry name" value="Dimeric alpha+beta barrel"/>
    <property type="match status" value="1"/>
</dbReference>
<accession>A0AA37F5L0</accession>
<sequence>MRYALVFRDAEQAGRRWEAMGDDEQDLQFEKVDRWFAAHASKITTFRRLKSIETATTVRRGTEEGLRVIDGPFCEDREAVSGYIEVDAADLDEVLTMLRTWPGAATVEVRPVR</sequence>
<dbReference type="Proteomes" id="UP000627984">
    <property type="component" value="Unassembled WGS sequence"/>
</dbReference>
<comment type="caution">
    <text evidence="3">The sequence shown here is derived from an EMBL/GenBank/DDBJ whole genome shotgun (WGS) entry which is preliminary data.</text>
</comment>
<dbReference type="PANTHER" id="PTHR35174">
    <property type="entry name" value="BLL7171 PROTEIN-RELATED"/>
    <property type="match status" value="1"/>
</dbReference>
<proteinExistence type="inferred from homology"/>
<reference evidence="3" key="1">
    <citation type="journal article" date="2014" name="Int. J. Syst. Evol. Microbiol.">
        <title>Complete genome sequence of Corynebacterium casei LMG S-19264T (=DSM 44701T), isolated from a smear-ripened cheese.</title>
        <authorList>
            <consortium name="US DOE Joint Genome Institute (JGI-PGF)"/>
            <person name="Walter F."/>
            <person name="Albersmeier A."/>
            <person name="Kalinowski J."/>
            <person name="Ruckert C."/>
        </authorList>
    </citation>
    <scope>NUCLEOTIDE SEQUENCE</scope>
    <source>
        <strain evidence="3">JCM 3093</strain>
    </source>
</reference>
<evidence type="ECO:0000256" key="1">
    <source>
        <dbReference type="ARBA" id="ARBA00007689"/>
    </source>
</evidence>